<dbReference type="GeneID" id="78775342"/>
<feature type="disulfide bond" evidence="1">
    <location>
        <begin position="322"/>
        <end position="339"/>
    </location>
</feature>
<evidence type="ECO:0000313" key="3">
    <source>
        <dbReference type="EMBL" id="KAF1755635.1"/>
    </source>
</evidence>
<name>A0A6A5GM77_CAERE</name>
<accession>A0A6A5GM77</accession>
<dbReference type="PROSITE" id="PS01186">
    <property type="entry name" value="EGF_2"/>
    <property type="match status" value="1"/>
</dbReference>
<comment type="caution">
    <text evidence="3">The sequence shown here is derived from an EMBL/GenBank/DDBJ whole genome shotgun (WGS) entry which is preliminary data.</text>
</comment>
<dbReference type="KEGG" id="crq:GCK72_012085"/>
<dbReference type="Proteomes" id="UP000483820">
    <property type="component" value="Chromosome IV"/>
</dbReference>
<dbReference type="InterPro" id="IPR000742">
    <property type="entry name" value="EGF"/>
</dbReference>
<dbReference type="CTD" id="78775342"/>
<proteinExistence type="predicted"/>
<dbReference type="EMBL" id="WUAV01000004">
    <property type="protein sequence ID" value="KAF1755635.1"/>
    <property type="molecule type" value="Genomic_DNA"/>
</dbReference>
<sequence>MLNNNFLSNNNTGVAVLNKIAAISDGHLFVVNDPSLSRTFQDDYVDIISQIVNFTSNGQFMFSRNLAATFLKYNNDLGTLLVPDSLTDTVKVHIMISLAYKDASSLAPVAFTIHFHNSFSSKSVACSENHHGSNFYSCTIELEPVERVNVSLIYEPTGQNTDVLVRMWTDTQIFAQTSFVSSQIHNYFNPDEYNGAQYIITDQCGPTSGEILITDCRGKVSKKYDAHQLIPRQYVVNDDWFFFAPFFCDNQPETITCVSGSENKYDMQFVSGYLSLSQPFICRPGVGTINPNCTNLDENGNYYCNRDSLPYKRGPLGQVTDCLGHGFLVQDHSSDPFYCVCDAGYLGVSCENGPSE</sequence>
<feature type="disulfide bond" evidence="1">
    <location>
        <begin position="341"/>
        <end position="350"/>
    </location>
</feature>
<dbReference type="PROSITE" id="PS00022">
    <property type="entry name" value="EGF_1"/>
    <property type="match status" value="1"/>
</dbReference>
<comment type="caution">
    <text evidence="1">Lacks conserved residue(s) required for the propagation of feature annotation.</text>
</comment>
<dbReference type="RefSeq" id="XP_053583611.1">
    <property type="nucleotide sequence ID" value="XM_053728839.1"/>
</dbReference>
<feature type="domain" description="EGF-like" evidence="2">
    <location>
        <begin position="313"/>
        <end position="351"/>
    </location>
</feature>
<dbReference type="PROSITE" id="PS50026">
    <property type="entry name" value="EGF_3"/>
    <property type="match status" value="1"/>
</dbReference>
<gene>
    <name evidence="3" type="ORF">GCK72_012085</name>
</gene>
<reference evidence="3 4" key="1">
    <citation type="submission" date="2019-12" db="EMBL/GenBank/DDBJ databases">
        <title>Chromosome-level assembly of the Caenorhabditis remanei genome.</title>
        <authorList>
            <person name="Teterina A.A."/>
            <person name="Willis J.H."/>
            <person name="Phillips P.C."/>
        </authorList>
    </citation>
    <scope>NUCLEOTIDE SEQUENCE [LARGE SCALE GENOMIC DNA]</scope>
    <source>
        <strain evidence="3 4">PX506</strain>
        <tissue evidence="3">Whole organism</tissue>
    </source>
</reference>
<keyword evidence="1" id="KW-0245">EGF-like domain</keyword>
<protein>
    <recommendedName>
        <fullName evidence="2">EGF-like domain-containing protein</fullName>
    </recommendedName>
</protein>
<keyword evidence="1" id="KW-1015">Disulfide bond</keyword>
<evidence type="ECO:0000259" key="2">
    <source>
        <dbReference type="PROSITE" id="PS50026"/>
    </source>
</evidence>
<evidence type="ECO:0000256" key="1">
    <source>
        <dbReference type="PROSITE-ProRule" id="PRU00076"/>
    </source>
</evidence>
<organism evidence="3 4">
    <name type="scientific">Caenorhabditis remanei</name>
    <name type="common">Caenorhabditis vulgaris</name>
    <dbReference type="NCBI Taxonomy" id="31234"/>
    <lineage>
        <taxon>Eukaryota</taxon>
        <taxon>Metazoa</taxon>
        <taxon>Ecdysozoa</taxon>
        <taxon>Nematoda</taxon>
        <taxon>Chromadorea</taxon>
        <taxon>Rhabditida</taxon>
        <taxon>Rhabditina</taxon>
        <taxon>Rhabditomorpha</taxon>
        <taxon>Rhabditoidea</taxon>
        <taxon>Rhabditidae</taxon>
        <taxon>Peloderinae</taxon>
        <taxon>Caenorhabditis</taxon>
    </lineage>
</organism>
<dbReference type="AlphaFoldDB" id="A0A6A5GM77"/>
<evidence type="ECO:0000313" key="4">
    <source>
        <dbReference type="Proteomes" id="UP000483820"/>
    </source>
</evidence>